<organism evidence="17 18">
    <name type="scientific">Abditibacterium utsteinense</name>
    <dbReference type="NCBI Taxonomy" id="1960156"/>
    <lineage>
        <taxon>Bacteria</taxon>
        <taxon>Pseudomonadati</taxon>
        <taxon>Abditibacteriota</taxon>
        <taxon>Abditibacteriia</taxon>
        <taxon>Abditibacteriales</taxon>
        <taxon>Abditibacteriaceae</taxon>
        <taxon>Abditibacterium</taxon>
    </lineage>
</organism>
<sequence length="312" mass="34521">MQVHRVLPPQEIIESCALTVGTFDGVHRGHQTLIARLKREADLRDLPCAALTFVDMPYCLFKPDECSPLLTLADEKIEAFAQTPLDHLFIVPFTREIANQSAREFMSYWREVIGLSFFVGGPDFALGRGREGDISALKLLGAELGFETLALEGKLLENGAPISSTRSRGIIEAGQVELARQFLGRPYKMAGHVVSGDQIGRKIGVPTINILPHERKCVPKNGVYAIRATFENEVETRAAVLNIGMRPTVGGLKKQIEFHVLDANIETPPNNVEIEFVARLRDERKFDGLDALVAQMKLDFGKAREIFSSIPG</sequence>
<keyword evidence="9 15" id="KW-0418">Kinase</keyword>
<keyword evidence="11 15" id="KW-0067">ATP-binding</keyword>
<dbReference type="PANTHER" id="PTHR22749">
    <property type="entry name" value="RIBOFLAVIN KINASE/FMN ADENYLYLTRANSFERASE"/>
    <property type="match status" value="1"/>
</dbReference>
<dbReference type="CDD" id="cd02064">
    <property type="entry name" value="FAD_synthetase_N"/>
    <property type="match status" value="1"/>
</dbReference>
<dbReference type="UniPathway" id="UPA00277">
    <property type="reaction ID" value="UER00407"/>
</dbReference>
<evidence type="ECO:0000313" key="18">
    <source>
        <dbReference type="Proteomes" id="UP000237684"/>
    </source>
</evidence>
<dbReference type="PIRSF" id="PIRSF004491">
    <property type="entry name" value="FAD_Synth"/>
    <property type="match status" value="1"/>
</dbReference>
<accession>A0A2S8STB3</accession>
<dbReference type="InterPro" id="IPR014729">
    <property type="entry name" value="Rossmann-like_a/b/a_fold"/>
</dbReference>
<evidence type="ECO:0000256" key="4">
    <source>
        <dbReference type="ARBA" id="ARBA00022630"/>
    </source>
</evidence>
<dbReference type="InterPro" id="IPR023465">
    <property type="entry name" value="Riboflavin_kinase_dom_sf"/>
</dbReference>
<evidence type="ECO:0000256" key="9">
    <source>
        <dbReference type="ARBA" id="ARBA00022777"/>
    </source>
</evidence>
<evidence type="ECO:0000256" key="3">
    <source>
        <dbReference type="ARBA" id="ARBA00005201"/>
    </source>
</evidence>
<comment type="function">
    <text evidence="1">Catalyzes the phosphorylation of riboflavin to FMN followed by the adenylation of FMN to FAD.</text>
</comment>
<dbReference type="GO" id="GO:0003919">
    <property type="term" value="F:FMN adenylyltransferase activity"/>
    <property type="evidence" value="ECO:0007669"/>
    <property type="project" value="UniProtKB-UniRule"/>
</dbReference>
<dbReference type="OrthoDB" id="9803667at2"/>
<evidence type="ECO:0000256" key="10">
    <source>
        <dbReference type="ARBA" id="ARBA00022827"/>
    </source>
</evidence>
<comment type="catalytic activity">
    <reaction evidence="13 15">
        <text>riboflavin + ATP = FMN + ADP + H(+)</text>
        <dbReference type="Rhea" id="RHEA:14357"/>
        <dbReference type="ChEBI" id="CHEBI:15378"/>
        <dbReference type="ChEBI" id="CHEBI:30616"/>
        <dbReference type="ChEBI" id="CHEBI:57986"/>
        <dbReference type="ChEBI" id="CHEBI:58210"/>
        <dbReference type="ChEBI" id="CHEBI:456216"/>
        <dbReference type="EC" id="2.7.1.26"/>
    </reaction>
</comment>
<keyword evidence="7 15" id="KW-0548">Nucleotidyltransferase</keyword>
<comment type="pathway">
    <text evidence="2 15">Cofactor biosynthesis; FAD biosynthesis; FAD from FMN: step 1/1.</text>
</comment>
<dbReference type="Gene3D" id="2.40.30.30">
    <property type="entry name" value="Riboflavin kinase-like"/>
    <property type="match status" value="1"/>
</dbReference>
<feature type="domain" description="Riboflavin kinase" evidence="16">
    <location>
        <begin position="182"/>
        <end position="308"/>
    </location>
</feature>
<evidence type="ECO:0000256" key="6">
    <source>
        <dbReference type="ARBA" id="ARBA00022679"/>
    </source>
</evidence>
<dbReference type="GO" id="GO:0006747">
    <property type="term" value="P:FAD biosynthetic process"/>
    <property type="evidence" value="ECO:0007669"/>
    <property type="project" value="UniProtKB-UniRule"/>
</dbReference>
<dbReference type="NCBIfam" id="TIGR00083">
    <property type="entry name" value="ribF"/>
    <property type="match status" value="1"/>
</dbReference>
<dbReference type="InParanoid" id="A0A2S8STB3"/>
<dbReference type="SMART" id="SM00904">
    <property type="entry name" value="Flavokinase"/>
    <property type="match status" value="1"/>
</dbReference>
<keyword evidence="10 15" id="KW-0274">FAD</keyword>
<gene>
    <name evidence="17" type="ORF">B1R32_10762</name>
</gene>
<dbReference type="SUPFAM" id="SSF52374">
    <property type="entry name" value="Nucleotidylyl transferase"/>
    <property type="match status" value="1"/>
</dbReference>
<protein>
    <recommendedName>
        <fullName evidence="15">Riboflavin biosynthesis protein</fullName>
    </recommendedName>
    <domain>
        <recommendedName>
            <fullName evidence="15">Riboflavin kinase</fullName>
            <ecNumber evidence="15">2.7.1.26</ecNumber>
        </recommendedName>
        <alternativeName>
            <fullName evidence="15">Flavokinase</fullName>
        </alternativeName>
    </domain>
    <domain>
        <recommendedName>
            <fullName evidence="15">FMN adenylyltransferase</fullName>
            <ecNumber evidence="15">2.7.7.2</ecNumber>
        </recommendedName>
        <alternativeName>
            <fullName evidence="15">FAD pyrophosphorylase</fullName>
        </alternativeName>
        <alternativeName>
            <fullName evidence="15">FAD synthase</fullName>
        </alternativeName>
    </domain>
</protein>
<evidence type="ECO:0000256" key="5">
    <source>
        <dbReference type="ARBA" id="ARBA00022643"/>
    </source>
</evidence>
<evidence type="ECO:0000313" key="17">
    <source>
        <dbReference type="EMBL" id="PQV64037.1"/>
    </source>
</evidence>
<dbReference type="EMBL" id="NIGF01000007">
    <property type="protein sequence ID" value="PQV64037.1"/>
    <property type="molecule type" value="Genomic_DNA"/>
</dbReference>
<dbReference type="InterPro" id="IPR015865">
    <property type="entry name" value="Riboflavin_kinase_bac/euk"/>
</dbReference>
<keyword evidence="5 15" id="KW-0288">FMN</keyword>
<evidence type="ECO:0000256" key="11">
    <source>
        <dbReference type="ARBA" id="ARBA00022840"/>
    </source>
</evidence>
<dbReference type="Gene3D" id="3.40.50.620">
    <property type="entry name" value="HUPs"/>
    <property type="match status" value="1"/>
</dbReference>
<dbReference type="PANTHER" id="PTHR22749:SF6">
    <property type="entry name" value="RIBOFLAVIN KINASE"/>
    <property type="match status" value="1"/>
</dbReference>
<evidence type="ECO:0000256" key="15">
    <source>
        <dbReference type="PIRNR" id="PIRNR004491"/>
    </source>
</evidence>
<dbReference type="Pfam" id="PF06574">
    <property type="entry name" value="FAD_syn"/>
    <property type="match status" value="1"/>
</dbReference>
<dbReference type="GO" id="GO:0009398">
    <property type="term" value="P:FMN biosynthetic process"/>
    <property type="evidence" value="ECO:0007669"/>
    <property type="project" value="UniProtKB-UniRule"/>
</dbReference>
<evidence type="ECO:0000256" key="8">
    <source>
        <dbReference type="ARBA" id="ARBA00022741"/>
    </source>
</evidence>
<comment type="pathway">
    <text evidence="3 15">Cofactor biosynthesis; FMN biosynthesis; FMN from riboflavin (ATP route): step 1/1.</text>
</comment>
<reference evidence="17 18" key="1">
    <citation type="journal article" date="2018" name="Syst. Appl. Microbiol.">
        <title>Abditibacterium utsteinense sp. nov., the first cultivated member of candidate phylum FBP, isolated from ice-free Antarctic soil samples.</title>
        <authorList>
            <person name="Tahon G."/>
            <person name="Tytgat B."/>
            <person name="Lebbe L."/>
            <person name="Carlier A."/>
            <person name="Willems A."/>
        </authorList>
    </citation>
    <scope>NUCLEOTIDE SEQUENCE [LARGE SCALE GENOMIC DNA]</scope>
    <source>
        <strain evidence="17 18">LMG 29911</strain>
    </source>
</reference>
<dbReference type="GO" id="GO:0008531">
    <property type="term" value="F:riboflavin kinase activity"/>
    <property type="evidence" value="ECO:0007669"/>
    <property type="project" value="UniProtKB-UniRule"/>
</dbReference>
<dbReference type="InterPro" id="IPR023468">
    <property type="entry name" value="Riboflavin_kinase"/>
</dbReference>
<comment type="caution">
    <text evidence="17">The sequence shown here is derived from an EMBL/GenBank/DDBJ whole genome shotgun (WGS) entry which is preliminary data.</text>
</comment>
<keyword evidence="18" id="KW-1185">Reference proteome</keyword>
<keyword evidence="12" id="KW-0511">Multifunctional enzyme</keyword>
<keyword evidence="8 15" id="KW-0547">Nucleotide-binding</keyword>
<dbReference type="EC" id="2.7.7.2" evidence="15"/>
<evidence type="ECO:0000256" key="14">
    <source>
        <dbReference type="ARBA" id="ARBA00049494"/>
    </source>
</evidence>
<evidence type="ECO:0000259" key="16">
    <source>
        <dbReference type="SMART" id="SM00904"/>
    </source>
</evidence>
<dbReference type="Pfam" id="PF01687">
    <property type="entry name" value="Flavokinase"/>
    <property type="match status" value="1"/>
</dbReference>
<evidence type="ECO:0000256" key="7">
    <source>
        <dbReference type="ARBA" id="ARBA00022695"/>
    </source>
</evidence>
<keyword evidence="4 15" id="KW-0285">Flavoprotein</keyword>
<dbReference type="InterPro" id="IPR002606">
    <property type="entry name" value="Riboflavin_kinase_bac"/>
</dbReference>
<dbReference type="GO" id="GO:0009231">
    <property type="term" value="P:riboflavin biosynthetic process"/>
    <property type="evidence" value="ECO:0007669"/>
    <property type="project" value="InterPro"/>
</dbReference>
<dbReference type="GO" id="GO:0005524">
    <property type="term" value="F:ATP binding"/>
    <property type="evidence" value="ECO:0007669"/>
    <property type="project" value="UniProtKB-UniRule"/>
</dbReference>
<keyword evidence="6 15" id="KW-0808">Transferase</keyword>
<dbReference type="SUPFAM" id="SSF82114">
    <property type="entry name" value="Riboflavin kinase-like"/>
    <property type="match status" value="1"/>
</dbReference>
<evidence type="ECO:0000256" key="13">
    <source>
        <dbReference type="ARBA" id="ARBA00047880"/>
    </source>
</evidence>
<dbReference type="Proteomes" id="UP000237684">
    <property type="component" value="Unassembled WGS sequence"/>
</dbReference>
<dbReference type="EC" id="2.7.1.26" evidence="15"/>
<dbReference type="InterPro" id="IPR015864">
    <property type="entry name" value="FAD_synthase"/>
</dbReference>
<dbReference type="FunCoup" id="A0A2S8STB3">
    <property type="interactions" value="393"/>
</dbReference>
<dbReference type="UniPathway" id="UPA00276">
    <property type="reaction ID" value="UER00406"/>
</dbReference>
<dbReference type="AlphaFoldDB" id="A0A2S8STB3"/>
<dbReference type="RefSeq" id="WP_105483511.1">
    <property type="nucleotide sequence ID" value="NZ_NIGF01000007.1"/>
</dbReference>
<evidence type="ECO:0000256" key="2">
    <source>
        <dbReference type="ARBA" id="ARBA00004726"/>
    </source>
</evidence>
<evidence type="ECO:0000256" key="12">
    <source>
        <dbReference type="ARBA" id="ARBA00023268"/>
    </source>
</evidence>
<name>A0A2S8STB3_9BACT</name>
<comment type="similarity">
    <text evidence="15">Belongs to the ribF family.</text>
</comment>
<evidence type="ECO:0000256" key="1">
    <source>
        <dbReference type="ARBA" id="ARBA00002121"/>
    </source>
</evidence>
<comment type="catalytic activity">
    <reaction evidence="14 15">
        <text>FMN + ATP + H(+) = FAD + diphosphate</text>
        <dbReference type="Rhea" id="RHEA:17237"/>
        <dbReference type="ChEBI" id="CHEBI:15378"/>
        <dbReference type="ChEBI" id="CHEBI:30616"/>
        <dbReference type="ChEBI" id="CHEBI:33019"/>
        <dbReference type="ChEBI" id="CHEBI:57692"/>
        <dbReference type="ChEBI" id="CHEBI:58210"/>
        <dbReference type="EC" id="2.7.7.2"/>
    </reaction>
</comment>
<proteinExistence type="inferred from homology"/>